<evidence type="ECO:0000256" key="4">
    <source>
        <dbReference type="ARBA" id="ARBA00010869"/>
    </source>
</evidence>
<evidence type="ECO:0000313" key="14">
    <source>
        <dbReference type="Proteomes" id="UP000192596"/>
    </source>
</evidence>
<dbReference type="FunFam" id="3.40.50.1100:FF:000040">
    <property type="entry name" value="L-serine dehydratase, putative"/>
    <property type="match status" value="1"/>
</dbReference>
<dbReference type="PANTHER" id="PTHR48078:SF2">
    <property type="entry name" value="CATABOLIC L-SERINE_THREONINE DEHYDRATASE"/>
    <property type="match status" value="1"/>
</dbReference>
<comment type="cofactor">
    <cofactor evidence="1">
        <name>pyridoxal 5'-phosphate</name>
        <dbReference type="ChEBI" id="CHEBI:597326"/>
    </cofactor>
</comment>
<evidence type="ECO:0000256" key="8">
    <source>
        <dbReference type="ARBA" id="ARBA00022898"/>
    </source>
</evidence>
<evidence type="ECO:0000256" key="11">
    <source>
        <dbReference type="SAM" id="MobiDB-lite"/>
    </source>
</evidence>
<keyword evidence="7" id="KW-0963">Cytoplasm</keyword>
<dbReference type="SUPFAM" id="SSF53686">
    <property type="entry name" value="Tryptophan synthase beta subunit-like PLP-dependent enzymes"/>
    <property type="match status" value="1"/>
</dbReference>
<dbReference type="EMBL" id="NAJO01000014">
    <property type="protein sequence ID" value="OQO07335.1"/>
    <property type="molecule type" value="Genomic_DNA"/>
</dbReference>
<dbReference type="AlphaFoldDB" id="A0A1V8T7F4"/>
<dbReference type="InterPro" id="IPR000634">
    <property type="entry name" value="Ser/Thr_deHydtase_PyrdxlP-BS"/>
</dbReference>
<dbReference type="GO" id="GO:0009097">
    <property type="term" value="P:isoleucine biosynthetic process"/>
    <property type="evidence" value="ECO:0007669"/>
    <property type="project" value="TreeGrafter"/>
</dbReference>
<dbReference type="GO" id="GO:0004794">
    <property type="term" value="F:threonine deaminase activity"/>
    <property type="evidence" value="ECO:0007669"/>
    <property type="project" value="TreeGrafter"/>
</dbReference>
<protein>
    <recommendedName>
        <fullName evidence="5">L-serine ammonia-lyase</fullName>
        <ecNumber evidence="5">4.3.1.17</ecNumber>
    </recommendedName>
</protein>
<sequence>MAIDAPTSLPVTNGHTNGYTNGHTNGHTKPQKMSASAKTWRETPLIESANLSKAAGCRILLKLELLQPSGSFKSRGIGHLCSLSLARSANPQNVHFYSSSGGNAGLACVHAAKTLGRPSTVVVPLSTKAMMIAKIKAAGASEVIQEGCSWKEADLYMRETVMRRAEDRGEEAVYVPPFDHEDVWAGHQYMVCEISRQLGGEEPSVIACSAGGGGLFIGIAQGVEEVGWKDTQILAMETQGADALNVSLRAGELTTLPGITSQATSLGAVRVAERAYEIAKEGEASGRVVSAVLSDAEAAMGCWRFADDERMLVELACGVNLALCYGGRLEKALGRTVHKDETVVIVVCGGSNVNTEMLANWRLEHGHLEDEGVANGVVPSGKTAPNGA</sequence>
<evidence type="ECO:0000256" key="10">
    <source>
        <dbReference type="ARBA" id="ARBA00049406"/>
    </source>
</evidence>
<evidence type="ECO:0000256" key="9">
    <source>
        <dbReference type="ARBA" id="ARBA00023239"/>
    </source>
</evidence>
<comment type="pathway">
    <text evidence="3">Carbohydrate biosynthesis; gluconeogenesis.</text>
</comment>
<dbReference type="Gene3D" id="3.40.50.1100">
    <property type="match status" value="2"/>
</dbReference>
<dbReference type="GO" id="GO:0003941">
    <property type="term" value="F:L-serine ammonia-lyase activity"/>
    <property type="evidence" value="ECO:0007669"/>
    <property type="project" value="UniProtKB-EC"/>
</dbReference>
<accession>A0A1V8T7F4</accession>
<evidence type="ECO:0000256" key="1">
    <source>
        <dbReference type="ARBA" id="ARBA00001933"/>
    </source>
</evidence>
<dbReference type="InterPro" id="IPR050147">
    <property type="entry name" value="Ser/Thr_Dehydratase"/>
</dbReference>
<dbReference type="InParanoid" id="A0A1V8T7F4"/>
<dbReference type="GO" id="GO:0006094">
    <property type="term" value="P:gluconeogenesis"/>
    <property type="evidence" value="ECO:0007669"/>
    <property type="project" value="UniProtKB-KW"/>
</dbReference>
<comment type="subcellular location">
    <subcellularLocation>
        <location evidence="2">Cytoplasm</location>
    </subcellularLocation>
</comment>
<dbReference type="GO" id="GO:0006565">
    <property type="term" value="P:L-serine catabolic process"/>
    <property type="evidence" value="ECO:0007669"/>
    <property type="project" value="TreeGrafter"/>
</dbReference>
<evidence type="ECO:0000256" key="5">
    <source>
        <dbReference type="ARBA" id="ARBA00012093"/>
    </source>
</evidence>
<evidence type="ECO:0000256" key="7">
    <source>
        <dbReference type="ARBA" id="ARBA00022490"/>
    </source>
</evidence>
<keyword evidence="8" id="KW-0663">Pyridoxal phosphate</keyword>
<dbReference type="CDD" id="cd06448">
    <property type="entry name" value="L-Ser-dehyd"/>
    <property type="match status" value="1"/>
</dbReference>
<keyword evidence="9" id="KW-0456">Lyase</keyword>
<dbReference type="Pfam" id="PF00291">
    <property type="entry name" value="PALP"/>
    <property type="match status" value="1"/>
</dbReference>
<comment type="similarity">
    <text evidence="4">Belongs to the serine/threonine dehydratase family.</text>
</comment>
<name>A0A1V8T7F4_9PEZI</name>
<evidence type="ECO:0000256" key="6">
    <source>
        <dbReference type="ARBA" id="ARBA00022432"/>
    </source>
</evidence>
<feature type="compositionally biased region" description="Polar residues" evidence="11">
    <location>
        <begin position="9"/>
        <end position="37"/>
    </location>
</feature>
<dbReference type="GO" id="GO:0005737">
    <property type="term" value="C:cytoplasm"/>
    <property type="evidence" value="ECO:0007669"/>
    <property type="project" value="UniProtKB-SubCell"/>
</dbReference>
<dbReference type="STRING" id="1507870.A0A1V8T7F4"/>
<proteinExistence type="inferred from homology"/>
<dbReference type="InterPro" id="IPR001926">
    <property type="entry name" value="TrpB-like_PALP"/>
</dbReference>
<organism evidence="13 14">
    <name type="scientific">Cryoendolithus antarcticus</name>
    <dbReference type="NCBI Taxonomy" id="1507870"/>
    <lineage>
        <taxon>Eukaryota</taxon>
        <taxon>Fungi</taxon>
        <taxon>Dikarya</taxon>
        <taxon>Ascomycota</taxon>
        <taxon>Pezizomycotina</taxon>
        <taxon>Dothideomycetes</taxon>
        <taxon>Dothideomycetidae</taxon>
        <taxon>Cladosporiales</taxon>
        <taxon>Cladosporiaceae</taxon>
        <taxon>Cryoendolithus</taxon>
    </lineage>
</organism>
<dbReference type="InterPro" id="IPR036052">
    <property type="entry name" value="TrpB-like_PALP_sf"/>
</dbReference>
<keyword evidence="14" id="KW-1185">Reference proteome</keyword>
<dbReference type="GO" id="GO:0030170">
    <property type="term" value="F:pyridoxal phosphate binding"/>
    <property type="evidence" value="ECO:0007669"/>
    <property type="project" value="InterPro"/>
</dbReference>
<comment type="caution">
    <text evidence="13">The sequence shown here is derived from an EMBL/GenBank/DDBJ whole genome shotgun (WGS) entry which is preliminary data.</text>
</comment>
<dbReference type="PANTHER" id="PTHR48078">
    <property type="entry name" value="THREONINE DEHYDRATASE, MITOCHONDRIAL-RELATED"/>
    <property type="match status" value="1"/>
</dbReference>
<dbReference type="EC" id="4.3.1.17" evidence="5"/>
<dbReference type="FunCoup" id="A0A1V8T7F4">
    <property type="interactions" value="854"/>
</dbReference>
<keyword evidence="6" id="KW-0312">Gluconeogenesis</keyword>
<reference evidence="14" key="1">
    <citation type="submission" date="2017-03" db="EMBL/GenBank/DDBJ databases">
        <title>Genomes of endolithic fungi from Antarctica.</title>
        <authorList>
            <person name="Coleine C."/>
            <person name="Masonjones S."/>
            <person name="Stajich J.E."/>
        </authorList>
    </citation>
    <scope>NUCLEOTIDE SEQUENCE [LARGE SCALE GENOMIC DNA]</scope>
    <source>
        <strain evidence="14">CCFEE 5527</strain>
    </source>
</reference>
<dbReference type="OrthoDB" id="7773036at2759"/>
<comment type="catalytic activity">
    <reaction evidence="10">
        <text>L-serine = pyruvate + NH4(+)</text>
        <dbReference type="Rhea" id="RHEA:19169"/>
        <dbReference type="ChEBI" id="CHEBI:15361"/>
        <dbReference type="ChEBI" id="CHEBI:28938"/>
        <dbReference type="ChEBI" id="CHEBI:33384"/>
        <dbReference type="EC" id="4.3.1.17"/>
    </reaction>
</comment>
<gene>
    <name evidence="13" type="ORF">B0A48_07032</name>
</gene>
<dbReference type="Proteomes" id="UP000192596">
    <property type="component" value="Unassembled WGS sequence"/>
</dbReference>
<evidence type="ECO:0000256" key="2">
    <source>
        <dbReference type="ARBA" id="ARBA00004496"/>
    </source>
</evidence>
<feature type="domain" description="Tryptophan synthase beta chain-like PALP" evidence="12">
    <location>
        <begin position="40"/>
        <end position="349"/>
    </location>
</feature>
<evidence type="ECO:0000256" key="3">
    <source>
        <dbReference type="ARBA" id="ARBA00004742"/>
    </source>
</evidence>
<feature type="region of interest" description="Disordered" evidence="11">
    <location>
        <begin position="1"/>
        <end position="38"/>
    </location>
</feature>
<evidence type="ECO:0000259" key="12">
    <source>
        <dbReference type="Pfam" id="PF00291"/>
    </source>
</evidence>
<evidence type="ECO:0000313" key="13">
    <source>
        <dbReference type="EMBL" id="OQO07335.1"/>
    </source>
</evidence>
<dbReference type="GO" id="GO:0006567">
    <property type="term" value="P:L-threonine catabolic process"/>
    <property type="evidence" value="ECO:0007669"/>
    <property type="project" value="TreeGrafter"/>
</dbReference>
<dbReference type="PROSITE" id="PS00165">
    <property type="entry name" value="DEHYDRATASE_SER_THR"/>
    <property type="match status" value="1"/>
</dbReference>